<reference evidence="1 2" key="2">
    <citation type="submission" date="2018-11" db="EMBL/GenBank/DDBJ databases">
        <authorList>
            <consortium name="Pathogen Informatics"/>
        </authorList>
    </citation>
    <scope>NUCLEOTIDE SEQUENCE [LARGE SCALE GENOMIC DNA]</scope>
</reference>
<accession>A0A183HV04</accession>
<evidence type="ECO:0000313" key="3">
    <source>
        <dbReference type="WBParaSite" id="OFLC_0001131601-mRNA-1"/>
    </source>
</evidence>
<gene>
    <name evidence="1" type="ORF">OFLC_LOCUS11315</name>
</gene>
<dbReference type="EMBL" id="UZAJ01016202">
    <property type="protein sequence ID" value="VDO75551.1"/>
    <property type="molecule type" value="Genomic_DNA"/>
</dbReference>
<keyword evidence="2" id="KW-1185">Reference proteome</keyword>
<dbReference type="Proteomes" id="UP000267606">
    <property type="component" value="Unassembled WGS sequence"/>
</dbReference>
<reference evidence="3" key="1">
    <citation type="submission" date="2016-06" db="UniProtKB">
        <authorList>
            <consortium name="WormBaseParasite"/>
        </authorList>
    </citation>
    <scope>IDENTIFICATION</scope>
</reference>
<protein>
    <submittedName>
        <fullName evidence="3">Transposase</fullName>
    </submittedName>
</protein>
<evidence type="ECO:0000313" key="2">
    <source>
        <dbReference type="Proteomes" id="UP000267606"/>
    </source>
</evidence>
<evidence type="ECO:0000313" key="1">
    <source>
        <dbReference type="EMBL" id="VDO75551.1"/>
    </source>
</evidence>
<dbReference type="WBParaSite" id="OFLC_0001131601-mRNA-1">
    <property type="protein sequence ID" value="OFLC_0001131601-mRNA-1"/>
    <property type="gene ID" value="OFLC_0001131601"/>
</dbReference>
<organism evidence="3">
    <name type="scientific">Onchocerca flexuosa</name>
    <dbReference type="NCBI Taxonomy" id="387005"/>
    <lineage>
        <taxon>Eukaryota</taxon>
        <taxon>Metazoa</taxon>
        <taxon>Ecdysozoa</taxon>
        <taxon>Nematoda</taxon>
        <taxon>Chromadorea</taxon>
        <taxon>Rhabditida</taxon>
        <taxon>Spirurina</taxon>
        <taxon>Spiruromorpha</taxon>
        <taxon>Filarioidea</taxon>
        <taxon>Onchocercidae</taxon>
        <taxon>Onchocerca</taxon>
    </lineage>
</organism>
<proteinExistence type="predicted"/>
<name>A0A183HV04_9BILA</name>
<dbReference type="AlphaFoldDB" id="A0A183HV04"/>
<sequence>MRICHDGTIALTIVNVHLSNTMVYEAIKTIFCRRQNVRKRAQVNC</sequence>